<name>A0A183N634_9TREM</name>
<sequence length="149" mass="16667">MERIRQIVNQQKLRCLDGDKLNSSSIAGYLNDLMDDNHDKTEVSSKFVTRKVAETTAPSPYPGFSTVNGDQKKISTNDTYFSICRSDAKAHILKRLHGTSPTNPCVRRVSAKNIRSQHVDSQINTIPNNVHARRQGKEIIHKYLGTSSG</sequence>
<evidence type="ECO:0000313" key="1">
    <source>
        <dbReference type="EMBL" id="VDP48561.1"/>
    </source>
</evidence>
<reference evidence="1 2" key="1">
    <citation type="submission" date="2018-11" db="EMBL/GenBank/DDBJ databases">
        <authorList>
            <consortium name="Pathogen Informatics"/>
        </authorList>
    </citation>
    <scope>NUCLEOTIDE SEQUENCE [LARGE SCALE GENOMIC DNA]</scope>
    <source>
        <strain evidence="1 2">Zambia</strain>
    </source>
</reference>
<dbReference type="EMBL" id="UZAI01019919">
    <property type="protein sequence ID" value="VDP48561.1"/>
    <property type="molecule type" value="Genomic_DNA"/>
</dbReference>
<keyword evidence="2" id="KW-1185">Reference proteome</keyword>
<protein>
    <submittedName>
        <fullName evidence="1">Uncharacterized protein</fullName>
    </submittedName>
</protein>
<dbReference type="AlphaFoldDB" id="A0A183N634"/>
<organism evidence="1 2">
    <name type="scientific">Schistosoma margrebowiei</name>
    <dbReference type="NCBI Taxonomy" id="48269"/>
    <lineage>
        <taxon>Eukaryota</taxon>
        <taxon>Metazoa</taxon>
        <taxon>Spiralia</taxon>
        <taxon>Lophotrochozoa</taxon>
        <taxon>Platyhelminthes</taxon>
        <taxon>Trematoda</taxon>
        <taxon>Digenea</taxon>
        <taxon>Strigeidida</taxon>
        <taxon>Schistosomatoidea</taxon>
        <taxon>Schistosomatidae</taxon>
        <taxon>Schistosoma</taxon>
    </lineage>
</organism>
<evidence type="ECO:0000313" key="2">
    <source>
        <dbReference type="Proteomes" id="UP000277204"/>
    </source>
</evidence>
<gene>
    <name evidence="1" type="ORF">SMRZ_LOCUS23759</name>
</gene>
<accession>A0A183N634</accession>
<proteinExistence type="predicted"/>
<dbReference type="Proteomes" id="UP000277204">
    <property type="component" value="Unassembled WGS sequence"/>
</dbReference>
<dbReference type="STRING" id="48269.A0A183N634"/>